<comment type="caution">
    <text evidence="1">The sequence shown here is derived from an EMBL/GenBank/DDBJ whole genome shotgun (WGS) entry which is preliminary data.</text>
</comment>
<dbReference type="EMBL" id="SMSJ01000020">
    <property type="protein sequence ID" value="TDH61511.1"/>
    <property type="molecule type" value="Genomic_DNA"/>
</dbReference>
<dbReference type="OrthoDB" id="7274491at2"/>
<proteinExistence type="predicted"/>
<dbReference type="RefSeq" id="WP_133289667.1">
    <property type="nucleotide sequence ID" value="NZ_SMSJ01000020.1"/>
</dbReference>
<dbReference type="Proteomes" id="UP000295096">
    <property type="component" value="Unassembled WGS sequence"/>
</dbReference>
<evidence type="ECO:0000313" key="2">
    <source>
        <dbReference type="Proteomes" id="UP000295096"/>
    </source>
</evidence>
<keyword evidence="2" id="KW-1185">Reference proteome</keyword>
<protein>
    <submittedName>
        <fullName evidence="1">Uncharacterized protein</fullName>
    </submittedName>
</protein>
<sequence length="135" mass="14817">MAIQEWRKAREHMEREAIAALAELVVNENGRLPLREAAALAVVTAHQVPELVEMGAFEAGDLDDEAMNATAVVVDIASGWDDEGESVAEYVEGLDEHDLERLSRHAQAWAAAVWQQMVPLSEAEKETTLASLKPQ</sequence>
<organism evidence="1 2">
    <name type="scientific">Dankookia rubra</name>
    <dbReference type="NCBI Taxonomy" id="1442381"/>
    <lineage>
        <taxon>Bacteria</taxon>
        <taxon>Pseudomonadati</taxon>
        <taxon>Pseudomonadota</taxon>
        <taxon>Alphaproteobacteria</taxon>
        <taxon>Acetobacterales</taxon>
        <taxon>Roseomonadaceae</taxon>
        <taxon>Dankookia</taxon>
    </lineage>
</organism>
<reference evidence="1 2" key="1">
    <citation type="journal article" date="2016" name="J. Microbiol.">
        <title>Dankookia rubra gen. nov., sp. nov., an alphaproteobacterium isolated from sediment of a shallow stream.</title>
        <authorList>
            <person name="Kim W.H."/>
            <person name="Kim D.H."/>
            <person name="Kang K."/>
            <person name="Ahn T.Y."/>
        </authorList>
    </citation>
    <scope>NUCLEOTIDE SEQUENCE [LARGE SCALE GENOMIC DNA]</scope>
    <source>
        <strain evidence="1 2">JCM30602</strain>
    </source>
</reference>
<dbReference type="AlphaFoldDB" id="A0A4R5QG35"/>
<evidence type="ECO:0000313" key="1">
    <source>
        <dbReference type="EMBL" id="TDH61511.1"/>
    </source>
</evidence>
<accession>A0A4R5QG35</accession>
<gene>
    <name evidence="1" type="ORF">E2C06_16265</name>
</gene>
<name>A0A4R5QG35_9PROT</name>